<dbReference type="InterPro" id="IPR034391">
    <property type="entry name" value="AdoMet-like_SPASM_containing"/>
</dbReference>
<evidence type="ECO:0000256" key="3">
    <source>
        <dbReference type="ARBA" id="ARBA00022691"/>
    </source>
</evidence>
<protein>
    <recommendedName>
        <fullName evidence="11">Radical SAM core domain-containing protein</fullName>
    </recommendedName>
</protein>
<dbReference type="SUPFAM" id="SSF102114">
    <property type="entry name" value="Radical SAM enzymes"/>
    <property type="match status" value="1"/>
</dbReference>
<keyword evidence="4" id="KW-0479">Metal-binding</keyword>
<dbReference type="InterPro" id="IPR007197">
    <property type="entry name" value="rSAM"/>
</dbReference>
<proteinExistence type="predicted"/>
<keyword evidence="5" id="KW-0408">Iron</keyword>
<comment type="cofactor">
    <cofactor evidence="1">
        <name>[4Fe-4S] cluster</name>
        <dbReference type="ChEBI" id="CHEBI:49883"/>
    </cofactor>
</comment>
<dbReference type="InterPro" id="IPR050377">
    <property type="entry name" value="Radical_SAM_PqqE_MftC-like"/>
</dbReference>
<accession>A0A2H0LLG5</accession>
<evidence type="ECO:0000256" key="6">
    <source>
        <dbReference type="ARBA" id="ARBA00023014"/>
    </source>
</evidence>
<feature type="domain" description="4Fe4S-binding SPASM" evidence="8">
    <location>
        <begin position="210"/>
        <end position="273"/>
    </location>
</feature>
<dbReference type="AlphaFoldDB" id="A0A2H0LLG5"/>
<dbReference type="PANTHER" id="PTHR11228">
    <property type="entry name" value="RADICAL SAM DOMAIN PROTEIN"/>
    <property type="match status" value="1"/>
</dbReference>
<dbReference type="CDD" id="cd01335">
    <property type="entry name" value="Radical_SAM"/>
    <property type="match status" value="1"/>
</dbReference>
<gene>
    <name evidence="9" type="ORF">COV74_09725</name>
</gene>
<name>A0A2H0LLG5_9BACT</name>
<evidence type="ECO:0000256" key="4">
    <source>
        <dbReference type="ARBA" id="ARBA00022723"/>
    </source>
</evidence>
<evidence type="ECO:0008006" key="11">
    <source>
        <dbReference type="Google" id="ProtNLM"/>
    </source>
</evidence>
<dbReference type="InterPro" id="IPR058240">
    <property type="entry name" value="rSAM_sf"/>
</dbReference>
<evidence type="ECO:0000256" key="2">
    <source>
        <dbReference type="ARBA" id="ARBA00022485"/>
    </source>
</evidence>
<dbReference type="Pfam" id="PF04055">
    <property type="entry name" value="Radical_SAM"/>
    <property type="match status" value="1"/>
</dbReference>
<feature type="domain" description="Radical SAM core" evidence="7">
    <location>
        <begin position="11"/>
        <end position="152"/>
    </location>
</feature>
<keyword evidence="6" id="KW-0411">Iron-sulfur</keyword>
<evidence type="ECO:0000259" key="7">
    <source>
        <dbReference type="Pfam" id="PF04055"/>
    </source>
</evidence>
<dbReference type="GO" id="GO:0046872">
    <property type="term" value="F:metal ion binding"/>
    <property type="evidence" value="ECO:0007669"/>
    <property type="project" value="UniProtKB-KW"/>
</dbReference>
<evidence type="ECO:0000259" key="8">
    <source>
        <dbReference type="Pfam" id="PF13186"/>
    </source>
</evidence>
<dbReference type="SFLD" id="SFLDS00029">
    <property type="entry name" value="Radical_SAM"/>
    <property type="match status" value="1"/>
</dbReference>
<dbReference type="CDD" id="cd21109">
    <property type="entry name" value="SPASM"/>
    <property type="match status" value="1"/>
</dbReference>
<dbReference type="InterPro" id="IPR013785">
    <property type="entry name" value="Aldolase_TIM"/>
</dbReference>
<dbReference type="GO" id="GO:0003824">
    <property type="term" value="F:catalytic activity"/>
    <property type="evidence" value="ECO:0007669"/>
    <property type="project" value="InterPro"/>
</dbReference>
<dbReference type="Proteomes" id="UP000230859">
    <property type="component" value="Unassembled WGS sequence"/>
</dbReference>
<keyword evidence="3" id="KW-0949">S-adenosyl-L-methionine</keyword>
<comment type="caution">
    <text evidence="9">The sequence shown here is derived from an EMBL/GenBank/DDBJ whole genome shotgun (WGS) entry which is preliminary data.</text>
</comment>
<dbReference type="SFLD" id="SFLDG01387">
    <property type="entry name" value="BtrN-like_SPASM_domain_contain"/>
    <property type="match status" value="1"/>
</dbReference>
<organism evidence="9 10">
    <name type="scientific">Candidatus Abzuiibacterium crystallinum</name>
    <dbReference type="NCBI Taxonomy" id="1974748"/>
    <lineage>
        <taxon>Bacteria</taxon>
        <taxon>Pseudomonadati</taxon>
        <taxon>Candidatus Omnitrophota</taxon>
        <taxon>Candidatus Abzuiibacterium</taxon>
    </lineage>
</organism>
<evidence type="ECO:0000313" key="10">
    <source>
        <dbReference type="Proteomes" id="UP000230859"/>
    </source>
</evidence>
<sequence length="305" mass="35344">MKLKNPEVRFEVTNHCNYDCVICPREEMTRTKGIMDFDLYCRLVDEGIKLGLKYVTLTSFGEPFIDKRFFDRTRYAKQRGLTTYVDTNGSIVGEKHAQQLIETQFDSIRFSIFGGSRETYHKLMGFDGYDQVVENVERLMRLKKEIGSKYPKVGIYYVHQPGNEHETQAFIERWKNAVDELSVWKAHNWMNTYHLRQGQKRHKGCFRPESGPLQIRWNGDAVACCFDFNNQLVMGNVSDGKYDSLFEDPRAKKLILAHQEGDLSDYPLCANCDQLFETPDALIFSTEDKNKIGVSGNTFEEMMTA</sequence>
<evidence type="ECO:0000313" key="9">
    <source>
        <dbReference type="EMBL" id="PIQ85228.1"/>
    </source>
</evidence>
<evidence type="ECO:0000256" key="5">
    <source>
        <dbReference type="ARBA" id="ARBA00023004"/>
    </source>
</evidence>
<dbReference type="EMBL" id="PCVY01000072">
    <property type="protein sequence ID" value="PIQ85228.1"/>
    <property type="molecule type" value="Genomic_DNA"/>
</dbReference>
<evidence type="ECO:0000256" key="1">
    <source>
        <dbReference type="ARBA" id="ARBA00001966"/>
    </source>
</evidence>
<dbReference type="Gene3D" id="3.20.20.70">
    <property type="entry name" value="Aldolase class I"/>
    <property type="match status" value="1"/>
</dbReference>
<dbReference type="PANTHER" id="PTHR11228:SF7">
    <property type="entry name" value="PQQA PEPTIDE CYCLASE"/>
    <property type="match status" value="1"/>
</dbReference>
<dbReference type="SFLD" id="SFLDG01067">
    <property type="entry name" value="SPASM/twitch_domain_containing"/>
    <property type="match status" value="1"/>
</dbReference>
<dbReference type="Pfam" id="PF13186">
    <property type="entry name" value="SPASM"/>
    <property type="match status" value="1"/>
</dbReference>
<dbReference type="GO" id="GO:0051536">
    <property type="term" value="F:iron-sulfur cluster binding"/>
    <property type="evidence" value="ECO:0007669"/>
    <property type="project" value="UniProtKB-KW"/>
</dbReference>
<reference evidence="9 10" key="1">
    <citation type="submission" date="2017-09" db="EMBL/GenBank/DDBJ databases">
        <title>Depth-based differentiation of microbial function through sediment-hosted aquifers and enrichment of novel symbionts in the deep terrestrial subsurface.</title>
        <authorList>
            <person name="Probst A.J."/>
            <person name="Ladd B."/>
            <person name="Jarett J.K."/>
            <person name="Geller-Mcgrath D.E."/>
            <person name="Sieber C.M."/>
            <person name="Emerson J.B."/>
            <person name="Anantharaman K."/>
            <person name="Thomas B.C."/>
            <person name="Malmstrom R."/>
            <person name="Stieglmeier M."/>
            <person name="Klingl A."/>
            <person name="Woyke T."/>
            <person name="Ryan C.M."/>
            <person name="Banfield J.F."/>
        </authorList>
    </citation>
    <scope>NUCLEOTIDE SEQUENCE [LARGE SCALE GENOMIC DNA]</scope>
    <source>
        <strain evidence="9">CG11_big_fil_rev_8_21_14_0_20_45_26</strain>
    </source>
</reference>
<dbReference type="InterPro" id="IPR023885">
    <property type="entry name" value="4Fe4S-binding_SPASM_dom"/>
</dbReference>
<keyword evidence="2" id="KW-0004">4Fe-4S</keyword>